<protein>
    <submittedName>
        <fullName evidence="4">CDP-alcohol phosphatidyltransferase family protein</fullName>
    </submittedName>
</protein>
<dbReference type="OrthoDB" id="9785831at2"/>
<name>A0A4P8L4U3_9BACT</name>
<dbReference type="GO" id="GO:0016020">
    <property type="term" value="C:membrane"/>
    <property type="evidence" value="ECO:0007669"/>
    <property type="project" value="InterPro"/>
</dbReference>
<dbReference type="Pfam" id="PF01066">
    <property type="entry name" value="CDP-OH_P_transf"/>
    <property type="match status" value="1"/>
</dbReference>
<keyword evidence="3" id="KW-1133">Transmembrane helix</keyword>
<feature type="transmembrane region" description="Helical" evidence="3">
    <location>
        <begin position="351"/>
        <end position="369"/>
    </location>
</feature>
<dbReference type="AlphaFoldDB" id="A0A4P8L4U3"/>
<dbReference type="PROSITE" id="PS00379">
    <property type="entry name" value="CDP_ALCOHOL_P_TRANSF"/>
    <property type="match status" value="1"/>
</dbReference>
<dbReference type="EMBL" id="CP040098">
    <property type="protein sequence ID" value="QCQ22753.1"/>
    <property type="molecule type" value="Genomic_DNA"/>
</dbReference>
<feature type="transmembrane region" description="Helical" evidence="3">
    <location>
        <begin position="270"/>
        <end position="288"/>
    </location>
</feature>
<feature type="transmembrane region" description="Helical" evidence="3">
    <location>
        <begin position="193"/>
        <end position="220"/>
    </location>
</feature>
<organism evidence="4 5">
    <name type="scientific">Desulfoglaeba alkanexedens ALDC</name>
    <dbReference type="NCBI Taxonomy" id="980445"/>
    <lineage>
        <taxon>Bacteria</taxon>
        <taxon>Pseudomonadati</taxon>
        <taxon>Thermodesulfobacteriota</taxon>
        <taxon>Syntrophobacteria</taxon>
        <taxon>Syntrophobacterales</taxon>
        <taxon>Syntrophobacteraceae</taxon>
        <taxon>Desulfoglaeba</taxon>
    </lineage>
</organism>
<proteinExistence type="inferred from homology"/>
<accession>A0A4P8L4U3</accession>
<gene>
    <name evidence="4" type="ORF">FDQ92_11550</name>
</gene>
<dbReference type="InterPro" id="IPR048254">
    <property type="entry name" value="CDP_ALCOHOL_P_TRANSF_CS"/>
</dbReference>
<reference evidence="4 5" key="2">
    <citation type="submission" date="2019-05" db="EMBL/GenBank/DDBJ databases">
        <authorList>
            <person name="Suflita J.M."/>
            <person name="Marks C.R."/>
        </authorList>
    </citation>
    <scope>NUCLEOTIDE SEQUENCE [LARGE SCALE GENOMIC DNA]</scope>
    <source>
        <strain evidence="4 5">ALDC</strain>
    </source>
</reference>
<dbReference type="RefSeq" id="WP_137425037.1">
    <property type="nucleotide sequence ID" value="NZ_CP040098.1"/>
</dbReference>
<keyword evidence="3" id="KW-0472">Membrane</keyword>
<comment type="similarity">
    <text evidence="2">Belongs to the CDP-alcohol phosphatidyltransferase class-I family.</text>
</comment>
<evidence type="ECO:0000313" key="4">
    <source>
        <dbReference type="EMBL" id="QCQ22753.1"/>
    </source>
</evidence>
<dbReference type="Gene3D" id="1.20.120.1760">
    <property type="match status" value="1"/>
</dbReference>
<evidence type="ECO:0000256" key="2">
    <source>
        <dbReference type="RuleBase" id="RU003750"/>
    </source>
</evidence>
<sequence length="399" mass="44615">MTVHALIFAETPIRLWGLSSRRRLERILKKMNVTSMIDDLESVSSEDSVLLLRGDYLYDERLIGNLVRKPGTVLRTATEAGSKPVAAHVAAADAPLVRDVLEGKPGSALPPSLSFETPQTLAPTYMKQLRKIDPPYLLPITEKNRETLERRLFSGSYKGVTDLVTKWLWPRPAQAVTRFCADRGITPNMVTSLSLVLVIVAGFLFYHGHFALGLAAAWAMTFLDTVDGKLARVTVNSSRFGHIFDHAIDLISPPLWYLLWGLGLTSWDPGMPLSLVDTFWMIFIGYIAGRMVEGIFKKCLEPSGIFCWRPIDSYFRLITGRRNPNLILLTLGLIAGRPDLGLVAVALWTVISSMFLVVRLATGFAFRIVKGPLRSWFLEIDPDEKNPTLAQRCFSNNRL</sequence>
<evidence type="ECO:0000256" key="1">
    <source>
        <dbReference type="ARBA" id="ARBA00022679"/>
    </source>
</evidence>
<dbReference type="KEGG" id="dax:FDQ92_11550"/>
<evidence type="ECO:0000256" key="3">
    <source>
        <dbReference type="SAM" id="Phobius"/>
    </source>
</evidence>
<dbReference type="GO" id="GO:0016780">
    <property type="term" value="F:phosphotransferase activity, for other substituted phosphate groups"/>
    <property type="evidence" value="ECO:0007669"/>
    <property type="project" value="InterPro"/>
</dbReference>
<dbReference type="GO" id="GO:0008654">
    <property type="term" value="P:phospholipid biosynthetic process"/>
    <property type="evidence" value="ECO:0007669"/>
    <property type="project" value="InterPro"/>
</dbReference>
<dbReference type="InterPro" id="IPR043130">
    <property type="entry name" value="CDP-OH_PTrfase_TM_dom"/>
</dbReference>
<keyword evidence="3" id="KW-0812">Transmembrane</keyword>
<dbReference type="InterPro" id="IPR000462">
    <property type="entry name" value="CDP-OH_P_trans"/>
</dbReference>
<dbReference type="Proteomes" id="UP000298602">
    <property type="component" value="Chromosome"/>
</dbReference>
<reference evidence="4 5" key="1">
    <citation type="submission" date="2019-05" db="EMBL/GenBank/DDBJ databases">
        <title>The Complete Genome Sequence of the n-alkane-degrading Desulfoglaeba alkanexedens ALDC reveals multiple alkylsuccinate synthase gene clusters.</title>
        <authorList>
            <person name="Callaghan A.V."/>
            <person name="Davidova I.A."/>
            <person name="Duncan K.E."/>
            <person name="Morris B."/>
            <person name="McInerney M.J."/>
        </authorList>
    </citation>
    <scope>NUCLEOTIDE SEQUENCE [LARGE SCALE GENOMIC DNA]</scope>
    <source>
        <strain evidence="4 5">ALDC</strain>
    </source>
</reference>
<evidence type="ECO:0000313" key="5">
    <source>
        <dbReference type="Proteomes" id="UP000298602"/>
    </source>
</evidence>
<keyword evidence="5" id="KW-1185">Reference proteome</keyword>
<keyword evidence="1 2" id="KW-0808">Transferase</keyword>